<accession>A0A5J6WXQ3</accession>
<evidence type="ECO:0000313" key="2">
    <source>
        <dbReference type="EMBL" id="QFI55906.1"/>
    </source>
</evidence>
<dbReference type="RefSeq" id="WP_193002110.1">
    <property type="nucleotide sequence ID" value="NZ_CP040449.1"/>
</dbReference>
<comment type="similarity">
    <text evidence="1">Belongs to the HupJ family.</text>
</comment>
<dbReference type="KEGG" id="asim:FE240_15160"/>
<dbReference type="InterPro" id="IPR023994">
    <property type="entry name" value="NiFe-hyd_HybE"/>
</dbReference>
<keyword evidence="3" id="KW-1185">Reference proteome</keyword>
<dbReference type="Pfam" id="PF11939">
    <property type="entry name" value="NiFe-hyd_HybE"/>
    <property type="match status" value="1"/>
</dbReference>
<dbReference type="Proteomes" id="UP000594034">
    <property type="component" value="Chromosome"/>
</dbReference>
<evidence type="ECO:0000256" key="1">
    <source>
        <dbReference type="ARBA" id="ARBA00006532"/>
    </source>
</evidence>
<proteinExistence type="inferred from homology"/>
<sequence>MSGQDEVRGFDENPAARLEAAFSAVAAGEMHTLPFYQEQIPIKAVGFARFEGEWLGVMLTPWTLSLLLLPGSAWPRRTLGERLGLALPFGHATFVVSELEGIGQYLSCSLLSPPTPGMSSEQAQQLALDLSRLVTALPVRDPDAPRDPARRALFAPRCG</sequence>
<name>A0A5J6WXQ3_9GAMM</name>
<dbReference type="Gene3D" id="3.30.1460.40">
    <property type="entry name" value="[NiFe]-hydrogenase assembly chaperone, HybE"/>
    <property type="match status" value="1"/>
</dbReference>
<reference evidence="2 3" key="1">
    <citation type="submission" date="2019-05" db="EMBL/GenBank/DDBJ databases">
        <title>OXA-830, a novel chromosomally encoded expanded-spectrum class D beta-lactamase in Aeromonas simiae.</title>
        <authorList>
            <person name="Zhou W."/>
            <person name="Chen Q."/>
        </authorList>
    </citation>
    <scope>NUCLEOTIDE SEQUENCE [LARGE SCALE GENOMIC DNA]</scope>
    <source>
        <strain evidence="2 3">A6</strain>
    </source>
</reference>
<dbReference type="NCBIfam" id="TIGR03993">
    <property type="entry name" value="hydrog_HybE"/>
    <property type="match status" value="1"/>
</dbReference>
<dbReference type="InterPro" id="IPR038530">
    <property type="entry name" value="NiFe-hyd_HybE_sf"/>
</dbReference>
<evidence type="ECO:0000313" key="3">
    <source>
        <dbReference type="Proteomes" id="UP000594034"/>
    </source>
</evidence>
<protein>
    <submittedName>
        <fullName evidence="2">[NiFe]-hydrogenase assembly chaperone HybE</fullName>
    </submittedName>
</protein>
<dbReference type="AlphaFoldDB" id="A0A5J6WXQ3"/>
<organism evidence="2 3">
    <name type="scientific">Aeromonas simiae</name>
    <dbReference type="NCBI Taxonomy" id="218936"/>
    <lineage>
        <taxon>Bacteria</taxon>
        <taxon>Pseudomonadati</taxon>
        <taxon>Pseudomonadota</taxon>
        <taxon>Gammaproteobacteria</taxon>
        <taxon>Aeromonadales</taxon>
        <taxon>Aeromonadaceae</taxon>
        <taxon>Aeromonas</taxon>
    </lineage>
</organism>
<gene>
    <name evidence="2" type="primary">hybE</name>
    <name evidence="2" type="ORF">FE240_15160</name>
</gene>
<dbReference type="EMBL" id="CP040449">
    <property type="protein sequence ID" value="QFI55906.1"/>
    <property type="molecule type" value="Genomic_DNA"/>
</dbReference>